<dbReference type="PROSITE" id="PS51257">
    <property type="entry name" value="PROKAR_LIPOPROTEIN"/>
    <property type="match status" value="1"/>
</dbReference>
<dbReference type="RefSeq" id="XP_026624791.1">
    <property type="nucleotide sequence ID" value="XM_026766862.1"/>
</dbReference>
<name>A0A3F3PXX5_9EURO</name>
<dbReference type="EMBL" id="KZ852053">
    <property type="protein sequence ID" value="RDH31769.1"/>
    <property type="molecule type" value="Genomic_DNA"/>
</dbReference>
<dbReference type="AlphaFoldDB" id="A0A3F3PXX5"/>
<reference evidence="1 2" key="1">
    <citation type="submission" date="2018-07" db="EMBL/GenBank/DDBJ databases">
        <title>The genomes of Aspergillus section Nigri reveals drivers in fungal speciation.</title>
        <authorList>
            <consortium name="DOE Joint Genome Institute"/>
            <person name="Vesth T.C."/>
            <person name="Nybo J."/>
            <person name="Theobald S."/>
            <person name="Brandl J."/>
            <person name="Frisvad J.C."/>
            <person name="Nielsen K.F."/>
            <person name="Lyhne E.K."/>
            <person name="Kogle M.E."/>
            <person name="Kuo A."/>
            <person name="Riley R."/>
            <person name="Clum A."/>
            <person name="Nolan M."/>
            <person name="Lipzen A."/>
            <person name="Salamov A."/>
            <person name="Henrissat B."/>
            <person name="Wiebenga A."/>
            <person name="De vries R.P."/>
            <person name="Grigoriev I.V."/>
            <person name="Mortensen U.H."/>
            <person name="Andersen M.R."/>
            <person name="Baker S.E."/>
        </authorList>
    </citation>
    <scope>NUCLEOTIDE SEQUENCE [LARGE SCALE GENOMIC DNA]</scope>
    <source>
        <strain evidence="1 2">CBS 139.54b</strain>
    </source>
</reference>
<evidence type="ECO:0000313" key="2">
    <source>
        <dbReference type="Proteomes" id="UP000253729"/>
    </source>
</evidence>
<sequence>MTRSSHRRVLGEVQFVIRAQAQLSFASSCASPPLWREVLLLAEPMIRLSHEADAMLSFPHKVRKPPRLRSVCPHPQQVGRHPGSFSCAPVHPVVTVSSLI</sequence>
<dbReference type="Proteomes" id="UP000253729">
    <property type="component" value="Unassembled WGS sequence"/>
</dbReference>
<organism evidence="1 2">
    <name type="scientific">Aspergillus welwitschiae</name>
    <dbReference type="NCBI Taxonomy" id="1341132"/>
    <lineage>
        <taxon>Eukaryota</taxon>
        <taxon>Fungi</taxon>
        <taxon>Dikarya</taxon>
        <taxon>Ascomycota</taxon>
        <taxon>Pezizomycotina</taxon>
        <taxon>Eurotiomycetes</taxon>
        <taxon>Eurotiomycetidae</taxon>
        <taxon>Eurotiales</taxon>
        <taxon>Aspergillaceae</taxon>
        <taxon>Aspergillus</taxon>
        <taxon>Aspergillus subgen. Circumdati</taxon>
    </lineage>
</organism>
<evidence type="ECO:0000313" key="1">
    <source>
        <dbReference type="EMBL" id="RDH31769.1"/>
    </source>
</evidence>
<accession>A0A3F3PXX5</accession>
<keyword evidence="2" id="KW-1185">Reference proteome</keyword>
<proteinExistence type="predicted"/>
<gene>
    <name evidence="1" type="ORF">BDQ94DRAFT_146626</name>
</gene>
<dbReference type="GeneID" id="38135218"/>
<protein>
    <submittedName>
        <fullName evidence="1">Uncharacterized protein</fullName>
    </submittedName>
</protein>